<evidence type="ECO:0000313" key="1">
    <source>
        <dbReference type="EMBL" id="OSI13719.1"/>
    </source>
</evidence>
<sequence length="299" mass="33503">MGNAKEGFERWHQAVEAGDLNRAVEEGKPAADIAAAALGGAGLAKGGISLSRKMAEEAAERARAETYRSNLQDIGEWGRDKNLAPESFVYQKLPDSLTRENLQFEEFKNLTRTHMDDMTEEQVGQMKRIRDDVPMIDDNTVVTKVMPYEYLDGFMSGRNTQIGGFVARQADTGHLGSQNLKQTIDNFALDYEGSKFTEAAANGQDRYLIFEGRLTDTSEDGYLDIPMGSRFGGHHKDGLPCTLNGFVACRSDEILPEYKILKDGRYPEHRATISIVEDGIKREVLMFDEKEMRFIPMND</sequence>
<name>A0A1X3D1B8_9NEIS</name>
<dbReference type="AlphaFoldDB" id="A0A1X3D1B8"/>
<reference evidence="2" key="1">
    <citation type="submission" date="2017-01" db="EMBL/GenBank/DDBJ databases">
        <authorList>
            <person name="Wolfgang W.J."/>
            <person name="Cole J."/>
            <person name="Wroblewski D."/>
            <person name="Mcginnis J."/>
            <person name="Musser K.A."/>
        </authorList>
    </citation>
    <scope>NUCLEOTIDE SEQUENCE [LARGE SCALE GENOMIC DNA]</scope>
    <source>
        <strain evidence="2">DSM 19151</strain>
    </source>
</reference>
<proteinExistence type="predicted"/>
<gene>
    <name evidence="1" type="ORF">BWD09_12765</name>
</gene>
<keyword evidence="2" id="KW-1185">Reference proteome</keyword>
<protein>
    <submittedName>
        <fullName evidence="1">Uncharacterized protein</fullName>
    </submittedName>
</protein>
<comment type="caution">
    <text evidence="1">The sequence shown here is derived from an EMBL/GenBank/DDBJ whole genome shotgun (WGS) entry which is preliminary data.</text>
</comment>
<dbReference type="Proteomes" id="UP000193118">
    <property type="component" value="Unassembled WGS sequence"/>
</dbReference>
<organism evidence="1 2">
    <name type="scientific">Neisseria dentiae</name>
    <dbReference type="NCBI Taxonomy" id="194197"/>
    <lineage>
        <taxon>Bacteria</taxon>
        <taxon>Pseudomonadati</taxon>
        <taxon>Pseudomonadota</taxon>
        <taxon>Betaproteobacteria</taxon>
        <taxon>Neisseriales</taxon>
        <taxon>Neisseriaceae</taxon>
        <taxon>Neisseria</taxon>
    </lineage>
</organism>
<dbReference type="RefSeq" id="WP_085367152.1">
    <property type="nucleotide sequence ID" value="NZ_CAUJPZ010000096.1"/>
</dbReference>
<dbReference type="EMBL" id="MTBO01000062">
    <property type="protein sequence ID" value="OSI13719.1"/>
    <property type="molecule type" value="Genomic_DNA"/>
</dbReference>
<accession>A0A1X3D1B8</accession>
<evidence type="ECO:0000313" key="2">
    <source>
        <dbReference type="Proteomes" id="UP000193118"/>
    </source>
</evidence>
<dbReference type="STRING" id="194197.BWD09_12765"/>